<feature type="transmembrane region" description="Helical" evidence="1">
    <location>
        <begin position="229"/>
        <end position="249"/>
    </location>
</feature>
<keyword evidence="1" id="KW-1133">Transmembrane helix</keyword>
<evidence type="ECO:0000313" key="4">
    <source>
        <dbReference type="Proteomes" id="UP001594351"/>
    </source>
</evidence>
<feature type="domain" description="CAAX prenyl protease 2/Lysostaphin resistance protein A-like" evidence="2">
    <location>
        <begin position="150"/>
        <end position="240"/>
    </location>
</feature>
<accession>A0ABV6YYD0</accession>
<evidence type="ECO:0000313" key="3">
    <source>
        <dbReference type="EMBL" id="MFC1851212.1"/>
    </source>
</evidence>
<feature type="transmembrane region" description="Helical" evidence="1">
    <location>
        <begin position="113"/>
        <end position="131"/>
    </location>
</feature>
<protein>
    <submittedName>
        <fullName evidence="3">Lysostaphin resistance A-like protein</fullName>
    </submittedName>
</protein>
<feature type="transmembrane region" description="Helical" evidence="1">
    <location>
        <begin position="204"/>
        <end position="222"/>
    </location>
</feature>
<dbReference type="EMBL" id="JBHPBY010000165">
    <property type="protein sequence ID" value="MFC1851212.1"/>
    <property type="molecule type" value="Genomic_DNA"/>
</dbReference>
<feature type="transmembrane region" description="Helical" evidence="1">
    <location>
        <begin position="182"/>
        <end position="198"/>
    </location>
</feature>
<feature type="transmembrane region" description="Helical" evidence="1">
    <location>
        <begin position="143"/>
        <end position="161"/>
    </location>
</feature>
<keyword evidence="1" id="KW-0472">Membrane</keyword>
<feature type="transmembrane region" description="Helical" evidence="1">
    <location>
        <begin position="68"/>
        <end position="88"/>
    </location>
</feature>
<name>A0ABV6YYD0_UNCC1</name>
<reference evidence="3 4" key="1">
    <citation type="submission" date="2024-09" db="EMBL/GenBank/DDBJ databases">
        <title>Laminarin stimulates single cell rates of sulfate reduction while oxygen inhibits transcriptomic activity in coastal marine sediment.</title>
        <authorList>
            <person name="Lindsay M."/>
            <person name="Orcutt B."/>
            <person name="Emerson D."/>
            <person name="Stepanauskas R."/>
            <person name="D'Angelo T."/>
        </authorList>
    </citation>
    <scope>NUCLEOTIDE SEQUENCE [LARGE SCALE GENOMIC DNA]</scope>
    <source>
        <strain evidence="3">SAG AM-311-K15</strain>
    </source>
</reference>
<dbReference type="PANTHER" id="PTHR36435:SF1">
    <property type="entry name" value="CAAX AMINO TERMINAL PROTEASE FAMILY PROTEIN"/>
    <property type="match status" value="1"/>
</dbReference>
<sequence length="251" mass="28833">MPPQIHAQQEHLKPWSLWATIGFSALIFIMLTVLQTVVFILFMVFVMAGDVEIQSDDFLSSWAYNGSMLSLAITISSLFCISSIIALVKLKKTLSVKQYLALSFPERHVTRRWFLILFIFLPCADAITVLFDRDIVPEFMVQAYQTTFFIPFLWLAIVFMSPMFEEMFFRGFMFKGIQDSKLGNLGAIIITSLSWTVIHFQYDVFEMSIVFAGGILLGLARVKSGSMLLTLLMHCLWNLIAMIETTLYFHW</sequence>
<dbReference type="Proteomes" id="UP001594351">
    <property type="component" value="Unassembled WGS sequence"/>
</dbReference>
<evidence type="ECO:0000256" key="1">
    <source>
        <dbReference type="SAM" id="Phobius"/>
    </source>
</evidence>
<dbReference type="Pfam" id="PF02517">
    <property type="entry name" value="Rce1-like"/>
    <property type="match status" value="1"/>
</dbReference>
<feature type="transmembrane region" description="Helical" evidence="1">
    <location>
        <begin position="21"/>
        <end position="48"/>
    </location>
</feature>
<gene>
    <name evidence="3" type="ORF">ACFL27_13535</name>
</gene>
<organism evidence="3 4">
    <name type="scientific">candidate division CSSED10-310 bacterium</name>
    <dbReference type="NCBI Taxonomy" id="2855610"/>
    <lineage>
        <taxon>Bacteria</taxon>
        <taxon>Bacteria division CSSED10-310</taxon>
    </lineage>
</organism>
<dbReference type="PANTHER" id="PTHR36435">
    <property type="entry name" value="SLR1288 PROTEIN"/>
    <property type="match status" value="1"/>
</dbReference>
<keyword evidence="4" id="KW-1185">Reference proteome</keyword>
<keyword evidence="1" id="KW-0812">Transmembrane</keyword>
<dbReference type="InterPro" id="IPR003675">
    <property type="entry name" value="Rce1/LyrA-like_dom"/>
</dbReference>
<dbReference type="InterPro" id="IPR052710">
    <property type="entry name" value="CAAX_protease"/>
</dbReference>
<evidence type="ECO:0000259" key="2">
    <source>
        <dbReference type="Pfam" id="PF02517"/>
    </source>
</evidence>
<comment type="caution">
    <text evidence="3">The sequence shown here is derived from an EMBL/GenBank/DDBJ whole genome shotgun (WGS) entry which is preliminary data.</text>
</comment>
<proteinExistence type="predicted"/>